<keyword evidence="5" id="KW-0411">Iron-sulfur</keyword>
<dbReference type="InterPro" id="IPR058240">
    <property type="entry name" value="rSAM_sf"/>
</dbReference>
<dbReference type="Proteomes" id="UP000636888">
    <property type="component" value="Unassembled WGS sequence"/>
</dbReference>
<gene>
    <name evidence="8" type="ORF">JFN93_06050</name>
</gene>
<dbReference type="SUPFAM" id="SSF102114">
    <property type="entry name" value="Radical SAM enzymes"/>
    <property type="match status" value="1"/>
</dbReference>
<comment type="caution">
    <text evidence="8">The sequence shown here is derived from an EMBL/GenBank/DDBJ whole genome shotgun (WGS) entry which is preliminary data.</text>
</comment>
<evidence type="ECO:0000256" key="3">
    <source>
        <dbReference type="ARBA" id="ARBA00022723"/>
    </source>
</evidence>
<dbReference type="SFLD" id="SFLDG01067">
    <property type="entry name" value="SPASM/twitch_domain_containing"/>
    <property type="match status" value="1"/>
</dbReference>
<name>A0A8J7LY38_9BACT</name>
<dbReference type="GO" id="GO:0046872">
    <property type="term" value="F:metal ion binding"/>
    <property type="evidence" value="ECO:0007669"/>
    <property type="project" value="UniProtKB-KW"/>
</dbReference>
<evidence type="ECO:0000256" key="4">
    <source>
        <dbReference type="ARBA" id="ARBA00023004"/>
    </source>
</evidence>
<dbReference type="InterPro" id="IPR013785">
    <property type="entry name" value="Aldolase_TIM"/>
</dbReference>
<evidence type="ECO:0000313" key="9">
    <source>
        <dbReference type="Proteomes" id="UP000636888"/>
    </source>
</evidence>
<keyword evidence="2" id="KW-0949">S-adenosyl-L-methionine</keyword>
<dbReference type="InterPro" id="IPR007197">
    <property type="entry name" value="rSAM"/>
</dbReference>
<dbReference type="RefSeq" id="WP_199383097.1">
    <property type="nucleotide sequence ID" value="NZ_JAEMHM010000004.1"/>
</dbReference>
<dbReference type="AlphaFoldDB" id="A0A8J7LY38"/>
<dbReference type="PANTHER" id="PTHR11228:SF7">
    <property type="entry name" value="PQQA PEPTIDE CYCLASE"/>
    <property type="match status" value="1"/>
</dbReference>
<dbReference type="EMBL" id="JAEMHM010000004">
    <property type="protein sequence ID" value="MBJ6724261.1"/>
    <property type="molecule type" value="Genomic_DNA"/>
</dbReference>
<evidence type="ECO:0000256" key="2">
    <source>
        <dbReference type="ARBA" id="ARBA00022691"/>
    </source>
</evidence>
<accession>A0A8J7LY38</accession>
<dbReference type="Gene3D" id="3.20.20.70">
    <property type="entry name" value="Aldolase class I"/>
    <property type="match status" value="1"/>
</dbReference>
<protein>
    <submittedName>
        <fullName evidence="8">Radical SAM protein</fullName>
    </submittedName>
</protein>
<dbReference type="GO" id="GO:0051536">
    <property type="term" value="F:iron-sulfur cluster binding"/>
    <property type="evidence" value="ECO:0007669"/>
    <property type="project" value="UniProtKB-KW"/>
</dbReference>
<reference evidence="8" key="1">
    <citation type="submission" date="2020-12" db="EMBL/GenBank/DDBJ databases">
        <title>Geomonas sp. Red875, isolated from river sediment.</title>
        <authorList>
            <person name="Xu Z."/>
            <person name="Zhang Z."/>
            <person name="Masuda Y."/>
            <person name="Itoh H."/>
            <person name="Senoo K."/>
        </authorList>
    </citation>
    <scope>NUCLEOTIDE SEQUENCE</scope>
    <source>
        <strain evidence="8">Red875</strain>
    </source>
</reference>
<feature type="domain" description="Radical SAM core" evidence="6">
    <location>
        <begin position="7"/>
        <end position="155"/>
    </location>
</feature>
<dbReference type="GO" id="GO:0003824">
    <property type="term" value="F:catalytic activity"/>
    <property type="evidence" value="ECO:0007669"/>
    <property type="project" value="InterPro"/>
</dbReference>
<dbReference type="CDD" id="cd01335">
    <property type="entry name" value="Radical_SAM"/>
    <property type="match status" value="1"/>
</dbReference>
<keyword evidence="4" id="KW-0408">Iron</keyword>
<dbReference type="Pfam" id="PF13186">
    <property type="entry name" value="SPASM"/>
    <property type="match status" value="1"/>
</dbReference>
<dbReference type="PANTHER" id="PTHR11228">
    <property type="entry name" value="RADICAL SAM DOMAIN PROTEIN"/>
    <property type="match status" value="1"/>
</dbReference>
<feature type="domain" description="4Fe4S-binding SPASM" evidence="7">
    <location>
        <begin position="229"/>
        <end position="285"/>
    </location>
</feature>
<sequence>MDGIVAVTYRCNCRCLMCETWRHPSRPEAEIAPQLLEKLPPLVRLNVTGGEPFLREDLDRILSIVKRKAKRVVISSNGVLTDRTLRVMSRHRDVGVRISFDGMSATHEAIRGVPGIHHRALETLRGLKSLGIRDLGIAVTVSDQNAGELVDLYRLARREGVELATAILHNAYYFHKTDNRIEDPAVVQAGIEPLIDAYLASSSPKDWFRGYFTRGLVEHLHGRKRLLKCTMARDSFFVDPFGLVRPCNVMDHPFGNLNDESFEALWTGARADKARRRVECCPENCWMIGSVGHLMRRRIWEPFAWIATRKWLKRREEA</sequence>
<organism evidence="8 9">
    <name type="scientific">Geomesophilobacter sediminis</name>
    <dbReference type="NCBI Taxonomy" id="2798584"/>
    <lineage>
        <taxon>Bacteria</taxon>
        <taxon>Pseudomonadati</taxon>
        <taxon>Thermodesulfobacteriota</taxon>
        <taxon>Desulfuromonadia</taxon>
        <taxon>Geobacterales</taxon>
        <taxon>Geobacteraceae</taxon>
        <taxon>Geomesophilobacter</taxon>
    </lineage>
</organism>
<keyword evidence="3" id="KW-0479">Metal-binding</keyword>
<proteinExistence type="predicted"/>
<evidence type="ECO:0000259" key="6">
    <source>
        <dbReference type="Pfam" id="PF04055"/>
    </source>
</evidence>
<comment type="cofactor">
    <cofactor evidence="1">
        <name>[4Fe-4S] cluster</name>
        <dbReference type="ChEBI" id="CHEBI:49883"/>
    </cofactor>
</comment>
<dbReference type="Pfam" id="PF04055">
    <property type="entry name" value="Radical_SAM"/>
    <property type="match status" value="1"/>
</dbReference>
<evidence type="ECO:0000259" key="7">
    <source>
        <dbReference type="Pfam" id="PF13186"/>
    </source>
</evidence>
<dbReference type="InterPro" id="IPR050377">
    <property type="entry name" value="Radical_SAM_PqqE_MftC-like"/>
</dbReference>
<evidence type="ECO:0000256" key="5">
    <source>
        <dbReference type="ARBA" id="ARBA00023014"/>
    </source>
</evidence>
<evidence type="ECO:0000313" key="8">
    <source>
        <dbReference type="EMBL" id="MBJ6724261.1"/>
    </source>
</evidence>
<dbReference type="SFLD" id="SFLDS00029">
    <property type="entry name" value="Radical_SAM"/>
    <property type="match status" value="1"/>
</dbReference>
<dbReference type="CDD" id="cd21109">
    <property type="entry name" value="SPASM"/>
    <property type="match status" value="1"/>
</dbReference>
<evidence type="ECO:0000256" key="1">
    <source>
        <dbReference type="ARBA" id="ARBA00001966"/>
    </source>
</evidence>
<dbReference type="InterPro" id="IPR023885">
    <property type="entry name" value="4Fe4S-binding_SPASM_dom"/>
</dbReference>
<keyword evidence="9" id="KW-1185">Reference proteome</keyword>